<dbReference type="EMBL" id="BMRB01000007">
    <property type="protein sequence ID" value="GGS54515.1"/>
    <property type="molecule type" value="Genomic_DNA"/>
</dbReference>
<evidence type="ECO:0000313" key="2">
    <source>
        <dbReference type="Proteomes" id="UP000660680"/>
    </source>
</evidence>
<name>A0A918GQP8_9PSEU</name>
<reference evidence="1" key="1">
    <citation type="journal article" date="2014" name="Int. J. Syst. Evol. Microbiol.">
        <title>Complete genome sequence of Corynebacterium casei LMG S-19264T (=DSM 44701T), isolated from a smear-ripened cheese.</title>
        <authorList>
            <consortium name="US DOE Joint Genome Institute (JGI-PGF)"/>
            <person name="Walter F."/>
            <person name="Albersmeier A."/>
            <person name="Kalinowski J."/>
            <person name="Ruckert C."/>
        </authorList>
    </citation>
    <scope>NUCLEOTIDE SEQUENCE</scope>
    <source>
        <strain evidence="1">JCM 3276</strain>
    </source>
</reference>
<reference evidence="1" key="2">
    <citation type="submission" date="2020-09" db="EMBL/GenBank/DDBJ databases">
        <authorList>
            <person name="Sun Q."/>
            <person name="Ohkuma M."/>
        </authorList>
    </citation>
    <scope>NUCLEOTIDE SEQUENCE</scope>
    <source>
        <strain evidence="1">JCM 3276</strain>
    </source>
</reference>
<comment type="caution">
    <text evidence="1">The sequence shown here is derived from an EMBL/GenBank/DDBJ whole genome shotgun (WGS) entry which is preliminary data.</text>
</comment>
<organism evidence="1 2">
    <name type="scientific">Actinokineospora fastidiosa</name>
    <dbReference type="NCBI Taxonomy" id="1816"/>
    <lineage>
        <taxon>Bacteria</taxon>
        <taxon>Bacillati</taxon>
        <taxon>Actinomycetota</taxon>
        <taxon>Actinomycetes</taxon>
        <taxon>Pseudonocardiales</taxon>
        <taxon>Pseudonocardiaceae</taxon>
        <taxon>Actinokineospora</taxon>
    </lineage>
</organism>
<dbReference type="Proteomes" id="UP000660680">
    <property type="component" value="Unassembled WGS sequence"/>
</dbReference>
<keyword evidence="2" id="KW-1185">Reference proteome</keyword>
<sequence>MCYRQFPASEVDYRGRTPDITIRTVAGPSVRHRPALSSTTTCNADTAAARAGGVEIAEEARRFTVADGSIEIPSPVRYIIAS</sequence>
<protein>
    <submittedName>
        <fullName evidence="1">Uncharacterized protein</fullName>
    </submittedName>
</protein>
<dbReference type="AlphaFoldDB" id="A0A918GQP8"/>
<accession>A0A918GQP8</accession>
<proteinExistence type="predicted"/>
<evidence type="ECO:0000313" key="1">
    <source>
        <dbReference type="EMBL" id="GGS54515.1"/>
    </source>
</evidence>
<gene>
    <name evidence="1" type="ORF">GCM10010171_57080</name>
</gene>